<evidence type="ECO:0000313" key="2">
    <source>
        <dbReference type="EMBL" id="KAG2092143.1"/>
    </source>
</evidence>
<name>A0A9P7EUQ0_9AGAM</name>
<dbReference type="AlphaFoldDB" id="A0A9P7EUQ0"/>
<proteinExistence type="predicted"/>
<reference evidence="2" key="1">
    <citation type="journal article" date="2020" name="New Phytol.">
        <title>Comparative genomics reveals dynamic genome evolution in host specialist ectomycorrhizal fungi.</title>
        <authorList>
            <person name="Lofgren L.A."/>
            <person name="Nguyen N.H."/>
            <person name="Vilgalys R."/>
            <person name="Ruytinx J."/>
            <person name="Liao H.L."/>
            <person name="Branco S."/>
            <person name="Kuo A."/>
            <person name="LaButti K."/>
            <person name="Lipzen A."/>
            <person name="Andreopoulos W."/>
            <person name="Pangilinan J."/>
            <person name="Riley R."/>
            <person name="Hundley H."/>
            <person name="Na H."/>
            <person name="Barry K."/>
            <person name="Grigoriev I.V."/>
            <person name="Stajich J.E."/>
            <person name="Kennedy P.G."/>
        </authorList>
    </citation>
    <scope>NUCLEOTIDE SEQUENCE</scope>
    <source>
        <strain evidence="2">FC423</strain>
    </source>
</reference>
<dbReference type="GeneID" id="64696584"/>
<dbReference type="EMBL" id="JABBWM010000092">
    <property type="protein sequence ID" value="KAG2092143.1"/>
    <property type="molecule type" value="Genomic_DNA"/>
</dbReference>
<organism evidence="2 3">
    <name type="scientific">Suillus discolor</name>
    <dbReference type="NCBI Taxonomy" id="1912936"/>
    <lineage>
        <taxon>Eukaryota</taxon>
        <taxon>Fungi</taxon>
        <taxon>Dikarya</taxon>
        <taxon>Basidiomycota</taxon>
        <taxon>Agaricomycotina</taxon>
        <taxon>Agaricomycetes</taxon>
        <taxon>Agaricomycetidae</taxon>
        <taxon>Boletales</taxon>
        <taxon>Suillineae</taxon>
        <taxon>Suillaceae</taxon>
        <taxon>Suillus</taxon>
    </lineage>
</organism>
<dbReference type="PANTHER" id="PTHR46929">
    <property type="entry name" value="EXPRESSED PROTEIN"/>
    <property type="match status" value="1"/>
</dbReference>
<keyword evidence="3" id="KW-1185">Reference proteome</keyword>
<accession>A0A9P7EUQ0</accession>
<evidence type="ECO:0000256" key="1">
    <source>
        <dbReference type="SAM" id="MobiDB-lite"/>
    </source>
</evidence>
<feature type="region of interest" description="Disordered" evidence="1">
    <location>
        <begin position="385"/>
        <end position="409"/>
    </location>
</feature>
<dbReference type="Proteomes" id="UP000823399">
    <property type="component" value="Unassembled WGS sequence"/>
</dbReference>
<evidence type="ECO:0008006" key="4">
    <source>
        <dbReference type="Google" id="ProtNLM"/>
    </source>
</evidence>
<protein>
    <recommendedName>
        <fullName evidence="4">Myb/SANT-like domain-containing protein</fullName>
    </recommendedName>
</protein>
<evidence type="ECO:0000313" key="3">
    <source>
        <dbReference type="Proteomes" id="UP000823399"/>
    </source>
</evidence>
<sequence length="409" mass="44580">MSTSVVGKLASMINSSWGWTASRLHVVDKQLLAVLGKQDGRDIRCRPNIWQAFYRSHVLEPVQQQDVDRGLANVSVIALAASCASFMTVLMAQPEVTQQTDSSKAHWQDAEVDVLLHHLIENRASGGDGRNFSMPTYNSAAAAINADGAIQTIGLPNTGKMLKRTFNQIEVYCNMSGFHWDNVQGAGIEGTAAASIWDTYVVAKSRIAMHPLRNKGWPPYDNMQAILGKNSGAHGRHAFHPATTAPASISIDDVLDDADGGLNLLDMDVDPASEPPLLLLAPSPWRPHIYPSRYSPVVNSPAFNDIGALHSVPPAPPTMISRGLAIMHSADVDLGAEQRATLLRIFTRAGGENNLAAYVELEDDFEMCRYMDAIECAIEREYESEKELAGPGTMYESEKELARPGTDQE</sequence>
<comment type="caution">
    <text evidence="2">The sequence shown here is derived from an EMBL/GenBank/DDBJ whole genome shotgun (WGS) entry which is preliminary data.</text>
</comment>
<dbReference type="PANTHER" id="PTHR46929:SF3">
    <property type="entry name" value="MYB_SANT-LIKE DOMAIN-CONTAINING PROTEIN"/>
    <property type="match status" value="1"/>
</dbReference>
<gene>
    <name evidence="2" type="ORF">F5147DRAFT_657761</name>
</gene>
<dbReference type="OrthoDB" id="2684442at2759"/>
<dbReference type="RefSeq" id="XP_041286776.1">
    <property type="nucleotide sequence ID" value="XM_041434325.1"/>
</dbReference>